<dbReference type="Pfam" id="PF00248">
    <property type="entry name" value="Aldo_ket_red"/>
    <property type="match status" value="1"/>
</dbReference>
<dbReference type="KEGG" id="cheb:HH215_31120"/>
<sequence>MKLGLGTVQFGMNYGVSNTGGQTSLEEAREILDLAEESGISVIDTAAVYGESEEVLGKLLRKRHSFRITTKFPALIPQDRCSFESNEVVSLMTESLKRLGQRNVYGLLLHRADELLSPYGDEIMKGLQKCKRMGLAEKVGVSVYAEDRINELINSYPIDLIQVPVNLFDQRLVRNGFLNRCQSMGIEVQARSVFLQGLLCMEPYNLPAYFRPYVGRLQSFHRYISERGITPVEAALSFVDGLPEIDAFVCGVNRCDQLRQLVASMRNPAKGLDFSKFASTDSSLLNPSLWKTS</sequence>
<dbReference type="AlphaFoldDB" id="A0A7Z2VPP6"/>
<dbReference type="Gene3D" id="3.20.20.100">
    <property type="entry name" value="NADP-dependent oxidoreductase domain"/>
    <property type="match status" value="1"/>
</dbReference>
<dbReference type="PANTHER" id="PTHR43312">
    <property type="entry name" value="D-THREO-ALDOSE 1-DEHYDROGENASE"/>
    <property type="match status" value="1"/>
</dbReference>
<evidence type="ECO:0000313" key="3">
    <source>
        <dbReference type="Proteomes" id="UP000502248"/>
    </source>
</evidence>
<keyword evidence="3" id="KW-1185">Reference proteome</keyword>
<reference evidence="2 3" key="1">
    <citation type="submission" date="2020-04" db="EMBL/GenBank/DDBJ databases">
        <title>Genome sequencing of novel species.</title>
        <authorList>
            <person name="Heo J."/>
            <person name="Kim S.-J."/>
            <person name="Kim J.-S."/>
            <person name="Hong S.-B."/>
            <person name="Kwon S.-W."/>
        </authorList>
    </citation>
    <scope>NUCLEOTIDE SEQUENCE [LARGE SCALE GENOMIC DNA]</scope>
    <source>
        <strain evidence="2 3">MFER-1</strain>
    </source>
</reference>
<evidence type="ECO:0000313" key="2">
    <source>
        <dbReference type="EMBL" id="QJD87191.1"/>
    </source>
</evidence>
<protein>
    <submittedName>
        <fullName evidence="2">Aryl-alcohol dehydrogenase</fullName>
    </submittedName>
</protein>
<dbReference type="Proteomes" id="UP000502248">
    <property type="component" value="Chromosome"/>
</dbReference>
<dbReference type="SUPFAM" id="SSF51430">
    <property type="entry name" value="NAD(P)-linked oxidoreductase"/>
    <property type="match status" value="1"/>
</dbReference>
<dbReference type="PANTHER" id="PTHR43312:SF1">
    <property type="entry name" value="NADP-DEPENDENT OXIDOREDUCTASE DOMAIN-CONTAINING PROTEIN"/>
    <property type="match status" value="1"/>
</dbReference>
<dbReference type="InterPro" id="IPR053135">
    <property type="entry name" value="AKR2_Oxidoreductase"/>
</dbReference>
<dbReference type="CDD" id="cd19097">
    <property type="entry name" value="AKR_unchar"/>
    <property type="match status" value="1"/>
</dbReference>
<dbReference type="InterPro" id="IPR023210">
    <property type="entry name" value="NADP_OxRdtase_dom"/>
</dbReference>
<proteinExistence type="predicted"/>
<name>A0A7Z2VPP6_9BACL</name>
<accession>A0A7Z2VPP6</accession>
<feature type="domain" description="NADP-dependent oxidoreductase" evidence="1">
    <location>
        <begin position="2"/>
        <end position="268"/>
    </location>
</feature>
<dbReference type="EMBL" id="CP051680">
    <property type="protein sequence ID" value="QJD87191.1"/>
    <property type="molecule type" value="Genomic_DNA"/>
</dbReference>
<dbReference type="RefSeq" id="WP_169283437.1">
    <property type="nucleotide sequence ID" value="NZ_CP051680.1"/>
</dbReference>
<dbReference type="InterPro" id="IPR036812">
    <property type="entry name" value="NAD(P)_OxRdtase_dom_sf"/>
</dbReference>
<evidence type="ECO:0000259" key="1">
    <source>
        <dbReference type="Pfam" id="PF00248"/>
    </source>
</evidence>
<gene>
    <name evidence="2" type="ORF">HH215_31120</name>
</gene>
<organism evidence="2 3">
    <name type="scientific">Cohnella herbarum</name>
    <dbReference type="NCBI Taxonomy" id="2728023"/>
    <lineage>
        <taxon>Bacteria</taxon>
        <taxon>Bacillati</taxon>
        <taxon>Bacillota</taxon>
        <taxon>Bacilli</taxon>
        <taxon>Bacillales</taxon>
        <taxon>Paenibacillaceae</taxon>
        <taxon>Cohnella</taxon>
    </lineage>
</organism>